<dbReference type="SUPFAM" id="SSF56496">
    <property type="entry name" value="Fibrinogen C-terminal domain-like"/>
    <property type="match status" value="1"/>
</dbReference>
<dbReference type="PROSITE" id="PS51406">
    <property type="entry name" value="FIBRINOGEN_C_2"/>
    <property type="match status" value="1"/>
</dbReference>
<evidence type="ECO:0000313" key="4">
    <source>
        <dbReference type="EMBL" id="JAD03644.1"/>
    </source>
</evidence>
<feature type="signal peptide" evidence="2">
    <location>
        <begin position="1"/>
        <end position="23"/>
    </location>
</feature>
<dbReference type="CDD" id="cd00087">
    <property type="entry name" value="FReD"/>
    <property type="match status" value="1"/>
</dbReference>
<reference evidence="4" key="2">
    <citation type="journal article" date="2015" name="Gigascience">
        <title>Reconstructing a comprehensive transcriptome assembly of a white-pupal translocated strain of the pest fruit fly Bactrocera cucurbitae.</title>
        <authorList>
            <person name="Sim S.B."/>
            <person name="Calla B."/>
            <person name="Hall B."/>
            <person name="DeRego T."/>
            <person name="Geib S.M."/>
        </authorList>
    </citation>
    <scope>NUCLEOTIDE SEQUENCE</scope>
</reference>
<name>A0A0A1WX60_ZEUCU</name>
<evidence type="ECO:0000256" key="1">
    <source>
        <dbReference type="ARBA" id="ARBA00023157"/>
    </source>
</evidence>
<dbReference type="InterPro" id="IPR050373">
    <property type="entry name" value="Fibrinogen_C-term_domain"/>
</dbReference>
<dbReference type="InterPro" id="IPR036056">
    <property type="entry name" value="Fibrinogen-like_C"/>
</dbReference>
<sequence length="304" mass="34734">MLRYLTVILVNYLLWLSIEHACGEYFDSNTICDCNCDVQVDVVRTFHQELQTMRKREDDILREISLVQTKLQSVDKHNGGGKPKPSSCVEAAAGSFKSGIYNIKLDKFSATPFDVFCNEETDYGGWLVIQRRVSDSVGFYRGWQDYKKGFGELAGNYWIGLEKLHALTSSCQQELYIELQKLNGDSYHARYTEFLIGSESEGYPLKVLGNYTGTAGDSMIFHVGMKFTTRDSDNDNAPQGNCAIDYKGAWWFDRCFTSHLNGKRIQNMTWNTLGNMEALKSALMMIRPTDKCLRRLSLKKDLYQ</sequence>
<dbReference type="GO" id="GO:0005615">
    <property type="term" value="C:extracellular space"/>
    <property type="evidence" value="ECO:0007669"/>
    <property type="project" value="TreeGrafter"/>
</dbReference>
<dbReference type="EMBL" id="GBXI01004206">
    <property type="protein sequence ID" value="JAD10086.1"/>
    <property type="molecule type" value="Transcribed_RNA"/>
</dbReference>
<reference evidence="4" key="1">
    <citation type="submission" date="2014-11" db="EMBL/GenBank/DDBJ databases">
        <authorList>
            <person name="Geib S."/>
        </authorList>
    </citation>
    <scope>NUCLEOTIDE SEQUENCE</scope>
</reference>
<dbReference type="EMBL" id="GBXI01010648">
    <property type="protein sequence ID" value="JAD03644.1"/>
    <property type="molecule type" value="Transcribed_RNA"/>
</dbReference>
<dbReference type="InterPro" id="IPR002181">
    <property type="entry name" value="Fibrinogen_a/b/g_C_dom"/>
</dbReference>
<keyword evidence="1" id="KW-1015">Disulfide bond</keyword>
<dbReference type="PANTHER" id="PTHR19143">
    <property type="entry name" value="FIBRINOGEN/TENASCIN/ANGIOPOEITIN"/>
    <property type="match status" value="1"/>
</dbReference>
<feature type="chain" id="PRO_5011029366" evidence="2">
    <location>
        <begin position="24"/>
        <end position="304"/>
    </location>
</feature>
<gene>
    <name evidence="4" type="primary">FIBCD1_9</name>
    <name evidence="6" type="synonym">FIBCD1_11</name>
    <name evidence="5" type="synonym">FIBCD1_13</name>
    <name evidence="7" type="synonym">FIBCD1_6</name>
    <name evidence="5" type="ORF">g.28241</name>
    <name evidence="7" type="ORF">g.28242</name>
    <name evidence="6" type="ORF">g.28244</name>
    <name evidence="4" type="ORF">g.28245</name>
</gene>
<organism evidence="4">
    <name type="scientific">Zeugodacus cucurbitae</name>
    <name type="common">Melon fruit fly</name>
    <name type="synonym">Bactrocera cucurbitae</name>
    <dbReference type="NCBI Taxonomy" id="28588"/>
    <lineage>
        <taxon>Eukaryota</taxon>
        <taxon>Metazoa</taxon>
        <taxon>Ecdysozoa</taxon>
        <taxon>Arthropoda</taxon>
        <taxon>Hexapoda</taxon>
        <taxon>Insecta</taxon>
        <taxon>Pterygota</taxon>
        <taxon>Neoptera</taxon>
        <taxon>Endopterygota</taxon>
        <taxon>Diptera</taxon>
        <taxon>Brachycera</taxon>
        <taxon>Muscomorpha</taxon>
        <taxon>Tephritoidea</taxon>
        <taxon>Tephritidae</taxon>
        <taxon>Zeugodacus</taxon>
        <taxon>Zeugodacus</taxon>
    </lineage>
</organism>
<dbReference type="PANTHER" id="PTHR19143:SF327">
    <property type="entry name" value="FI21813P1-RELATED"/>
    <property type="match status" value="1"/>
</dbReference>
<dbReference type="EMBL" id="GBXI01001119">
    <property type="protein sequence ID" value="JAD13173.1"/>
    <property type="molecule type" value="Transcribed_RNA"/>
</dbReference>
<dbReference type="InterPro" id="IPR014716">
    <property type="entry name" value="Fibrinogen_a/b/g_C_1"/>
</dbReference>
<evidence type="ECO:0000313" key="5">
    <source>
        <dbReference type="EMBL" id="JAD08564.1"/>
    </source>
</evidence>
<evidence type="ECO:0000313" key="7">
    <source>
        <dbReference type="EMBL" id="JAD13173.1"/>
    </source>
</evidence>
<dbReference type="InterPro" id="IPR020837">
    <property type="entry name" value="Fibrinogen_CS"/>
</dbReference>
<evidence type="ECO:0000256" key="2">
    <source>
        <dbReference type="SAM" id="SignalP"/>
    </source>
</evidence>
<protein>
    <submittedName>
        <fullName evidence="4">Fibrinogen C domain-containing protein 1</fullName>
    </submittedName>
</protein>
<dbReference type="SMART" id="SM00186">
    <property type="entry name" value="FBG"/>
    <property type="match status" value="1"/>
</dbReference>
<dbReference type="PROSITE" id="PS00514">
    <property type="entry name" value="FIBRINOGEN_C_1"/>
    <property type="match status" value="1"/>
</dbReference>
<dbReference type="Pfam" id="PF00147">
    <property type="entry name" value="Fibrinogen_C"/>
    <property type="match status" value="1"/>
</dbReference>
<evidence type="ECO:0000259" key="3">
    <source>
        <dbReference type="PROSITE" id="PS51406"/>
    </source>
</evidence>
<dbReference type="EMBL" id="GBXI01005728">
    <property type="protein sequence ID" value="JAD08564.1"/>
    <property type="molecule type" value="Transcribed_RNA"/>
</dbReference>
<dbReference type="AlphaFoldDB" id="A0A0A1WX60"/>
<feature type="domain" description="Fibrinogen C-terminal" evidence="3">
    <location>
        <begin position="79"/>
        <end position="290"/>
    </location>
</feature>
<proteinExistence type="predicted"/>
<dbReference type="Gene3D" id="3.90.215.10">
    <property type="entry name" value="Gamma Fibrinogen, chain A, domain 1"/>
    <property type="match status" value="1"/>
</dbReference>
<evidence type="ECO:0000313" key="6">
    <source>
        <dbReference type="EMBL" id="JAD10086.1"/>
    </source>
</evidence>
<accession>A0A0A1WX60</accession>
<keyword evidence="2" id="KW-0732">Signal</keyword>